<protein>
    <submittedName>
        <fullName evidence="2">Uncharacterized protein</fullName>
    </submittedName>
</protein>
<keyword evidence="1" id="KW-0472">Membrane</keyword>
<dbReference type="EMBL" id="HADW01019828">
    <property type="protein sequence ID" value="SBP21228.1"/>
    <property type="molecule type" value="Transcribed_RNA"/>
</dbReference>
<sequence>RRLYRTCNLIVNKGMLCATVEGFLSYICWLLSVCLVKCPHVAAQSERCIRRIVWTALHLVFFALIGSHCLDFFLPGNPKKLNEAMSKEGVCVCYYCIYTPLNS</sequence>
<dbReference type="AlphaFoldDB" id="A0A1A7XT74"/>
<evidence type="ECO:0000313" key="2">
    <source>
        <dbReference type="EMBL" id="SBP21228.1"/>
    </source>
</evidence>
<reference evidence="2" key="2">
    <citation type="submission" date="2016-06" db="EMBL/GenBank/DDBJ databases">
        <title>The genome of a short-lived fish provides insights into sex chromosome evolution and the genetic control of aging.</title>
        <authorList>
            <person name="Reichwald K."/>
            <person name="Felder M."/>
            <person name="Petzold A."/>
            <person name="Koch P."/>
            <person name="Groth M."/>
            <person name="Platzer M."/>
        </authorList>
    </citation>
    <scope>NUCLEOTIDE SEQUENCE</scope>
    <source>
        <tissue evidence="2">Brain</tissue>
    </source>
</reference>
<feature type="non-terminal residue" evidence="2">
    <location>
        <position position="103"/>
    </location>
</feature>
<accession>A0A1A7XT74</accession>
<proteinExistence type="predicted"/>
<evidence type="ECO:0000256" key="1">
    <source>
        <dbReference type="SAM" id="Phobius"/>
    </source>
</evidence>
<feature type="transmembrane region" description="Helical" evidence="1">
    <location>
        <begin position="52"/>
        <end position="74"/>
    </location>
</feature>
<gene>
    <name evidence="2" type="primary">Nfu_g_1_022028</name>
</gene>
<keyword evidence="1" id="KW-1133">Transmembrane helix</keyword>
<keyword evidence="1" id="KW-0812">Transmembrane</keyword>
<dbReference type="EMBL" id="HADX01008652">
    <property type="protein sequence ID" value="SBP30884.1"/>
    <property type="molecule type" value="Transcribed_RNA"/>
</dbReference>
<organism evidence="2">
    <name type="scientific">Iconisemion striatum</name>
    <dbReference type="NCBI Taxonomy" id="60296"/>
    <lineage>
        <taxon>Eukaryota</taxon>
        <taxon>Metazoa</taxon>
        <taxon>Chordata</taxon>
        <taxon>Craniata</taxon>
        <taxon>Vertebrata</taxon>
        <taxon>Euteleostomi</taxon>
        <taxon>Actinopterygii</taxon>
        <taxon>Neopterygii</taxon>
        <taxon>Teleostei</taxon>
        <taxon>Neoteleostei</taxon>
        <taxon>Acanthomorphata</taxon>
        <taxon>Ovalentaria</taxon>
        <taxon>Atherinomorphae</taxon>
        <taxon>Cyprinodontiformes</taxon>
        <taxon>Nothobranchiidae</taxon>
        <taxon>Iconisemion</taxon>
    </lineage>
</organism>
<reference evidence="2" key="1">
    <citation type="submission" date="2016-05" db="EMBL/GenBank/DDBJ databases">
        <authorList>
            <person name="Lavstsen T."/>
            <person name="Jespersen J.S."/>
        </authorList>
    </citation>
    <scope>NUCLEOTIDE SEQUENCE</scope>
    <source>
        <tissue evidence="2">Brain</tissue>
    </source>
</reference>
<feature type="non-terminal residue" evidence="2">
    <location>
        <position position="1"/>
    </location>
</feature>
<name>A0A1A7XT74_9TELE</name>